<name>A0ABN7WWY6_GIGMA</name>
<dbReference type="EMBL" id="CAJVQB010070040">
    <property type="protein sequence ID" value="CAG8842752.1"/>
    <property type="molecule type" value="Genomic_DNA"/>
</dbReference>
<feature type="compositionally biased region" description="Basic residues" evidence="1">
    <location>
        <begin position="103"/>
        <end position="117"/>
    </location>
</feature>
<accession>A0ABN7WWY6</accession>
<comment type="caution">
    <text evidence="2">The sequence shown here is derived from an EMBL/GenBank/DDBJ whole genome shotgun (WGS) entry which is preliminary data.</text>
</comment>
<feature type="region of interest" description="Disordered" evidence="1">
    <location>
        <begin position="101"/>
        <end position="120"/>
    </location>
</feature>
<protein>
    <submittedName>
        <fullName evidence="2">37010_t:CDS:1</fullName>
    </submittedName>
</protein>
<feature type="non-terminal residue" evidence="2">
    <location>
        <position position="272"/>
    </location>
</feature>
<evidence type="ECO:0000256" key="1">
    <source>
        <dbReference type="SAM" id="MobiDB-lite"/>
    </source>
</evidence>
<proteinExistence type="predicted"/>
<evidence type="ECO:0000313" key="3">
    <source>
        <dbReference type="Proteomes" id="UP000789901"/>
    </source>
</evidence>
<feature type="region of interest" description="Disordered" evidence="1">
    <location>
        <begin position="162"/>
        <end position="232"/>
    </location>
</feature>
<gene>
    <name evidence="2" type="ORF">GMARGA_LOCUS36157</name>
</gene>
<organism evidence="2 3">
    <name type="scientific">Gigaspora margarita</name>
    <dbReference type="NCBI Taxonomy" id="4874"/>
    <lineage>
        <taxon>Eukaryota</taxon>
        <taxon>Fungi</taxon>
        <taxon>Fungi incertae sedis</taxon>
        <taxon>Mucoromycota</taxon>
        <taxon>Glomeromycotina</taxon>
        <taxon>Glomeromycetes</taxon>
        <taxon>Diversisporales</taxon>
        <taxon>Gigasporaceae</taxon>
        <taxon>Gigaspora</taxon>
    </lineage>
</organism>
<feature type="compositionally biased region" description="Basic residues" evidence="1">
    <location>
        <begin position="164"/>
        <end position="178"/>
    </location>
</feature>
<dbReference type="Proteomes" id="UP000789901">
    <property type="component" value="Unassembled WGS sequence"/>
</dbReference>
<reference evidence="2 3" key="1">
    <citation type="submission" date="2021-06" db="EMBL/GenBank/DDBJ databases">
        <authorList>
            <person name="Kallberg Y."/>
            <person name="Tangrot J."/>
            <person name="Rosling A."/>
        </authorList>
    </citation>
    <scope>NUCLEOTIDE SEQUENCE [LARGE SCALE GENOMIC DNA]</scope>
    <source>
        <strain evidence="2 3">120-4 pot B 10/14</strain>
    </source>
</reference>
<keyword evidence="3" id="KW-1185">Reference proteome</keyword>
<sequence>MECEMSDDSFNLKNGSFTSKSTISEQEAISKKIAKLKKRIFELEDISIVKEESIRLIVAERLYRLCSTTEFVICLLLRLTSSMLNISKIPETQDTTVLTNNRIKGHKPNGNSKRAKKETHADHNAFIDTNKSNTNLLKKNIRLAFNISEMLETQDTTFSTNNRTRVHKLSRKKAKKGKKVDYNALANVDESDPNNSKGAKKGKQDDHNAPIDVDEIDPNNTKKEKQVDHNASIDVDESNSNLSEKDISKCYVIIIILYRIKLVTIIFKTYRI</sequence>
<evidence type="ECO:0000313" key="2">
    <source>
        <dbReference type="EMBL" id="CAG8842752.1"/>
    </source>
</evidence>